<feature type="domain" description="MHD" evidence="5">
    <location>
        <begin position="1"/>
        <end position="196"/>
    </location>
</feature>
<sequence length="197" mass="22864">MHDIRFHQCARLQAFESKNIITFIPPDGEFELMSYRLDTKVLPLISIKCLQNIKSHSHVECIIRAKSEFKHRFIANNVEIFVPVLVPLDAGSLKFRVSLGSAEYVPQHNYICWTIKQLYGQKECLMHVHFDLPRVSAVNTGQKKSVEKIPIRVNFEIPYLTASGIQVRRLKIVEKSGYQPLSWIRYTTQSGDYQIRM</sequence>
<dbReference type="GO" id="GO:0006886">
    <property type="term" value="P:intracellular protein transport"/>
    <property type="evidence" value="ECO:0007669"/>
    <property type="project" value="InterPro"/>
</dbReference>
<dbReference type="Proteomes" id="UP000023152">
    <property type="component" value="Unassembled WGS sequence"/>
</dbReference>
<gene>
    <name evidence="6" type="ORF">RFI_11918</name>
</gene>
<dbReference type="PROSITE" id="PS00991">
    <property type="entry name" value="CLAT_ADAPTOR_M_2"/>
    <property type="match status" value="1"/>
</dbReference>
<keyword evidence="7" id="KW-1185">Reference proteome</keyword>
<dbReference type="OrthoDB" id="10259133at2759"/>
<organism evidence="6 7">
    <name type="scientific">Reticulomyxa filosa</name>
    <dbReference type="NCBI Taxonomy" id="46433"/>
    <lineage>
        <taxon>Eukaryota</taxon>
        <taxon>Sar</taxon>
        <taxon>Rhizaria</taxon>
        <taxon>Retaria</taxon>
        <taxon>Foraminifera</taxon>
        <taxon>Monothalamids</taxon>
        <taxon>Reticulomyxidae</taxon>
        <taxon>Reticulomyxa</taxon>
    </lineage>
</organism>
<dbReference type="OMA" id="HITEGVN"/>
<dbReference type="InterPro" id="IPR028565">
    <property type="entry name" value="MHD"/>
</dbReference>
<dbReference type="InterPro" id="IPR050431">
    <property type="entry name" value="Adaptor_comp_med_subunit"/>
</dbReference>
<dbReference type="Gene3D" id="2.60.40.1170">
    <property type="entry name" value="Mu homology domain, subdomain B"/>
    <property type="match status" value="2"/>
</dbReference>
<dbReference type="InterPro" id="IPR036168">
    <property type="entry name" value="AP2_Mu_C_sf"/>
</dbReference>
<keyword evidence="4" id="KW-0472">Membrane</keyword>
<keyword evidence="2" id="KW-0813">Transport</keyword>
<dbReference type="PRINTS" id="PR00314">
    <property type="entry name" value="CLATHRINADPT"/>
</dbReference>
<dbReference type="PROSITE" id="PS51072">
    <property type="entry name" value="MHD"/>
    <property type="match status" value="1"/>
</dbReference>
<comment type="subcellular location">
    <subcellularLocation>
        <location evidence="1">Endomembrane system</location>
    </subcellularLocation>
</comment>
<dbReference type="PANTHER" id="PTHR10529">
    <property type="entry name" value="AP COMPLEX SUBUNIT MU"/>
    <property type="match status" value="1"/>
</dbReference>
<comment type="caution">
    <text evidence="6">The sequence shown here is derived from an EMBL/GenBank/DDBJ whole genome shotgun (WGS) entry which is preliminary data.</text>
</comment>
<accession>X6NFW8</accession>
<dbReference type="Pfam" id="PF00928">
    <property type="entry name" value="Adap_comp_sub"/>
    <property type="match status" value="1"/>
</dbReference>
<reference evidence="6 7" key="1">
    <citation type="journal article" date="2013" name="Curr. Biol.">
        <title>The Genome of the Foraminiferan Reticulomyxa filosa.</title>
        <authorList>
            <person name="Glockner G."/>
            <person name="Hulsmann N."/>
            <person name="Schleicher M."/>
            <person name="Noegel A.A."/>
            <person name="Eichinger L."/>
            <person name="Gallinger C."/>
            <person name="Pawlowski J."/>
            <person name="Sierra R."/>
            <person name="Euteneuer U."/>
            <person name="Pillet L."/>
            <person name="Moustafa A."/>
            <person name="Platzer M."/>
            <person name="Groth M."/>
            <person name="Szafranski K."/>
            <person name="Schliwa M."/>
        </authorList>
    </citation>
    <scope>NUCLEOTIDE SEQUENCE [LARGE SCALE GENOMIC DNA]</scope>
</reference>
<dbReference type="EMBL" id="ASPP01008685">
    <property type="protein sequence ID" value="ETO25220.1"/>
    <property type="molecule type" value="Genomic_DNA"/>
</dbReference>
<evidence type="ECO:0000259" key="5">
    <source>
        <dbReference type="PROSITE" id="PS51072"/>
    </source>
</evidence>
<evidence type="ECO:0000313" key="7">
    <source>
        <dbReference type="Proteomes" id="UP000023152"/>
    </source>
</evidence>
<evidence type="ECO:0000256" key="2">
    <source>
        <dbReference type="ARBA" id="ARBA00022448"/>
    </source>
</evidence>
<evidence type="ECO:0000256" key="1">
    <source>
        <dbReference type="ARBA" id="ARBA00004308"/>
    </source>
</evidence>
<name>X6NFW8_RETFI</name>
<evidence type="ECO:0000313" key="6">
    <source>
        <dbReference type="EMBL" id="ETO25220.1"/>
    </source>
</evidence>
<evidence type="ECO:0000256" key="4">
    <source>
        <dbReference type="ARBA" id="ARBA00023136"/>
    </source>
</evidence>
<dbReference type="InterPro" id="IPR018240">
    <property type="entry name" value="Clathrin_mu_CS"/>
</dbReference>
<dbReference type="AlphaFoldDB" id="X6NFW8"/>
<dbReference type="GO" id="GO:0030131">
    <property type="term" value="C:clathrin adaptor complex"/>
    <property type="evidence" value="ECO:0007669"/>
    <property type="project" value="InterPro"/>
</dbReference>
<dbReference type="SUPFAM" id="SSF49447">
    <property type="entry name" value="Second domain of Mu2 adaptin subunit (ap50) of ap2 adaptor"/>
    <property type="match status" value="1"/>
</dbReference>
<keyword evidence="3" id="KW-0653">Protein transport</keyword>
<dbReference type="InterPro" id="IPR001392">
    <property type="entry name" value="Clathrin_mu"/>
</dbReference>
<protein>
    <recommendedName>
        <fullName evidence="5">MHD domain-containing protein</fullName>
    </recommendedName>
</protein>
<dbReference type="GO" id="GO:0016192">
    <property type="term" value="P:vesicle-mediated transport"/>
    <property type="evidence" value="ECO:0007669"/>
    <property type="project" value="InterPro"/>
</dbReference>
<dbReference type="GO" id="GO:0012505">
    <property type="term" value="C:endomembrane system"/>
    <property type="evidence" value="ECO:0007669"/>
    <property type="project" value="UniProtKB-SubCell"/>
</dbReference>
<evidence type="ECO:0000256" key="3">
    <source>
        <dbReference type="ARBA" id="ARBA00022927"/>
    </source>
</evidence>
<proteinExistence type="predicted"/>